<organism evidence="2 3">
    <name type="scientific">Ceratopteris richardii</name>
    <name type="common">Triangle waterfern</name>
    <dbReference type="NCBI Taxonomy" id="49495"/>
    <lineage>
        <taxon>Eukaryota</taxon>
        <taxon>Viridiplantae</taxon>
        <taxon>Streptophyta</taxon>
        <taxon>Embryophyta</taxon>
        <taxon>Tracheophyta</taxon>
        <taxon>Polypodiopsida</taxon>
        <taxon>Polypodiidae</taxon>
        <taxon>Polypodiales</taxon>
        <taxon>Pteridineae</taxon>
        <taxon>Pteridaceae</taxon>
        <taxon>Parkerioideae</taxon>
        <taxon>Ceratopteris</taxon>
    </lineage>
</organism>
<dbReference type="AlphaFoldDB" id="A0A8T2QES6"/>
<protein>
    <submittedName>
        <fullName evidence="2">Uncharacterized protein</fullName>
    </submittedName>
</protein>
<dbReference type="Proteomes" id="UP000825935">
    <property type="component" value="Chromosome 35"/>
</dbReference>
<keyword evidence="3" id="KW-1185">Reference proteome</keyword>
<feature type="transmembrane region" description="Helical" evidence="1">
    <location>
        <begin position="120"/>
        <end position="137"/>
    </location>
</feature>
<gene>
    <name evidence="2" type="ORF">KP509_35G013100</name>
</gene>
<evidence type="ECO:0000313" key="2">
    <source>
        <dbReference type="EMBL" id="KAH7282120.1"/>
    </source>
</evidence>
<feature type="transmembrane region" description="Helical" evidence="1">
    <location>
        <begin position="84"/>
        <end position="108"/>
    </location>
</feature>
<evidence type="ECO:0000313" key="3">
    <source>
        <dbReference type="Proteomes" id="UP000825935"/>
    </source>
</evidence>
<evidence type="ECO:0000256" key="1">
    <source>
        <dbReference type="SAM" id="Phobius"/>
    </source>
</evidence>
<keyword evidence="1" id="KW-0812">Transmembrane</keyword>
<reference evidence="2" key="1">
    <citation type="submission" date="2021-08" db="EMBL/GenBank/DDBJ databases">
        <title>WGS assembly of Ceratopteris richardii.</title>
        <authorList>
            <person name="Marchant D.B."/>
            <person name="Chen G."/>
            <person name="Jenkins J."/>
            <person name="Shu S."/>
            <person name="Leebens-Mack J."/>
            <person name="Grimwood J."/>
            <person name="Schmutz J."/>
            <person name="Soltis P."/>
            <person name="Soltis D."/>
            <person name="Chen Z.-H."/>
        </authorList>
    </citation>
    <scope>NUCLEOTIDE SEQUENCE</scope>
    <source>
        <strain evidence="2">Whitten #5841</strain>
        <tissue evidence="2">Leaf</tissue>
    </source>
</reference>
<accession>A0A8T2QES6</accession>
<feature type="transmembrane region" description="Helical" evidence="1">
    <location>
        <begin position="149"/>
        <end position="172"/>
    </location>
</feature>
<name>A0A8T2QES6_CERRI</name>
<sequence>MFFIIMDHVGISRYIATISCKYFHHVGTSRHTATKSCKVLSKYIFHHILEHCKSVCESEQILSVHLLLFLEEATFKRLISKKEYISGGSQFAFFYGMRCWGIIMHFYLLRLWCSGGMPSIYLHSLSSYLLLAFVLTAGKHGPHWNELGYSSILIFLALRVFALHQLLMGIPIDPEPVL</sequence>
<keyword evidence="1" id="KW-0472">Membrane</keyword>
<comment type="caution">
    <text evidence="2">The sequence shown here is derived from an EMBL/GenBank/DDBJ whole genome shotgun (WGS) entry which is preliminary data.</text>
</comment>
<keyword evidence="1" id="KW-1133">Transmembrane helix</keyword>
<proteinExistence type="predicted"/>
<dbReference type="EMBL" id="CM035440">
    <property type="protein sequence ID" value="KAH7282120.1"/>
    <property type="molecule type" value="Genomic_DNA"/>
</dbReference>